<keyword evidence="5" id="KW-1185">Reference proteome</keyword>
<dbReference type="AlphaFoldDB" id="S7XJA5"/>
<dbReference type="VEuPathDB" id="MicrosporidiaDB:SLOPH_2177"/>
<evidence type="ECO:0000313" key="4">
    <source>
        <dbReference type="EMBL" id="EPR79104.1"/>
    </source>
</evidence>
<reference evidence="5" key="1">
    <citation type="journal article" date="2013" name="PLoS Genet.">
        <title>The genome of Spraguea lophii and the basis of host-microsporidian interactions.</title>
        <authorList>
            <person name="Campbell S.E."/>
            <person name="Williams T.A."/>
            <person name="Yousuf A."/>
            <person name="Soanes D.M."/>
            <person name="Paszkiewicz K.H."/>
            <person name="Williams B.A.P."/>
        </authorList>
    </citation>
    <scope>NUCLEOTIDE SEQUENCE [LARGE SCALE GENOMIC DNA]</scope>
    <source>
        <strain evidence="5">42_110</strain>
    </source>
</reference>
<dbReference type="GO" id="GO:0005811">
    <property type="term" value="C:lipid droplet"/>
    <property type="evidence" value="ECO:0007669"/>
    <property type="project" value="TreeGrafter"/>
</dbReference>
<dbReference type="OrthoDB" id="10268090at2759"/>
<dbReference type="InterPro" id="IPR051276">
    <property type="entry name" value="Saccharopine_DH-like_oxidrdct"/>
</dbReference>
<evidence type="ECO:0000256" key="2">
    <source>
        <dbReference type="SAM" id="Phobius"/>
    </source>
</evidence>
<dbReference type="InParanoid" id="S7XJA5"/>
<keyword evidence="2" id="KW-0812">Transmembrane</keyword>
<dbReference type="OMA" id="KRPVQMH"/>
<keyword evidence="2" id="KW-1133">Transmembrane helix</keyword>
<sequence>MDLSQRKYDVIIYGGSSITAKYTLKEFMVYNLKMAVAGRNYDRIDKNVDYVVDILECSIENIEKISKLTKILVNCAGPFIFCGEEVVKGCINTGTHYIDVTGENIFIEKILHKYNEEAKKKGVLILNACGFDSIPADIGSEYLKRNMEGINKSITSVLQFEKCQINKTSYISLVHSLSAIGELRKIRGNKKKISKEGKQPIKKLTYSKETKSWWTIFMGTDIAIVKRTQKYFKEHGEEPMKYACYIDTGNLFNTILFWIGFFIIFAMAKFSFTKKLLLKFPTFFTNGIVPKTKPTEEEIEKGKFKMLFFGESYVDGVLTKKKLTIEGGDPGYVATPYSAVSTAQVLLEMINQNKVTGGIHTPGSVLDIYKMVNLLEDKGITFKIE</sequence>
<dbReference type="Gene3D" id="3.40.50.720">
    <property type="entry name" value="NAD(P)-binding Rossmann-like Domain"/>
    <property type="match status" value="1"/>
</dbReference>
<dbReference type="InterPro" id="IPR005097">
    <property type="entry name" value="Sacchrp_dh_NADP-bd"/>
</dbReference>
<evidence type="ECO:0000313" key="5">
    <source>
        <dbReference type="Proteomes" id="UP000014978"/>
    </source>
</evidence>
<dbReference type="Pfam" id="PF03435">
    <property type="entry name" value="Sacchrp_dh_NADP"/>
    <property type="match status" value="1"/>
</dbReference>
<feature type="domain" description="Saccharopine dehydrogenase NADP binding" evidence="3">
    <location>
        <begin position="18"/>
        <end position="125"/>
    </location>
</feature>
<protein>
    <submittedName>
        <fullName evidence="4">Saccharopine dehydrogenase</fullName>
    </submittedName>
</protein>
<feature type="transmembrane region" description="Helical" evidence="2">
    <location>
        <begin position="251"/>
        <end position="272"/>
    </location>
</feature>
<dbReference type="GO" id="GO:0009247">
    <property type="term" value="P:glycolipid biosynthetic process"/>
    <property type="evidence" value="ECO:0007669"/>
    <property type="project" value="TreeGrafter"/>
</dbReference>
<proteinExistence type="inferred from homology"/>
<dbReference type="EMBL" id="ATCN01000402">
    <property type="protein sequence ID" value="EPR79104.1"/>
    <property type="molecule type" value="Genomic_DNA"/>
</dbReference>
<evidence type="ECO:0000256" key="1">
    <source>
        <dbReference type="ARBA" id="ARBA00038048"/>
    </source>
</evidence>
<dbReference type="Proteomes" id="UP000014978">
    <property type="component" value="Unassembled WGS sequence"/>
</dbReference>
<dbReference type="PANTHER" id="PTHR12286">
    <property type="entry name" value="SACCHAROPINE DEHYDROGENASE-LIKE OXIDOREDUCTASE"/>
    <property type="match status" value="1"/>
</dbReference>
<dbReference type="GO" id="GO:0005739">
    <property type="term" value="C:mitochondrion"/>
    <property type="evidence" value="ECO:0007669"/>
    <property type="project" value="TreeGrafter"/>
</dbReference>
<keyword evidence="2" id="KW-0472">Membrane</keyword>
<evidence type="ECO:0000259" key="3">
    <source>
        <dbReference type="Pfam" id="PF03435"/>
    </source>
</evidence>
<comment type="caution">
    <text evidence="4">The sequence shown here is derived from an EMBL/GenBank/DDBJ whole genome shotgun (WGS) entry which is preliminary data.</text>
</comment>
<dbReference type="GO" id="GO:0005886">
    <property type="term" value="C:plasma membrane"/>
    <property type="evidence" value="ECO:0007669"/>
    <property type="project" value="TreeGrafter"/>
</dbReference>
<dbReference type="HOGENOM" id="CLU_031002_1_0_1"/>
<dbReference type="PANTHER" id="PTHR12286:SF5">
    <property type="entry name" value="SACCHAROPINE DEHYDROGENASE-LIKE OXIDOREDUCTASE"/>
    <property type="match status" value="1"/>
</dbReference>
<organism evidence="4 5">
    <name type="scientific">Spraguea lophii (strain 42_110)</name>
    <name type="common">Microsporidian parasite</name>
    <dbReference type="NCBI Taxonomy" id="1358809"/>
    <lineage>
        <taxon>Eukaryota</taxon>
        <taxon>Fungi</taxon>
        <taxon>Fungi incertae sedis</taxon>
        <taxon>Microsporidia</taxon>
        <taxon>Spragueidae</taxon>
        <taxon>Spraguea</taxon>
    </lineage>
</organism>
<gene>
    <name evidence="4" type="ORF">SLOPH_2177</name>
</gene>
<name>S7XJA5_SPRLO</name>
<comment type="similarity">
    <text evidence="1">Belongs to the saccharopine dehydrogenase family.</text>
</comment>
<accession>S7XJA5</accession>